<evidence type="ECO:0000313" key="3">
    <source>
        <dbReference type="Proteomes" id="UP000199448"/>
    </source>
</evidence>
<dbReference type="PANTHER" id="PTHR34219:SF8">
    <property type="entry name" value="PEPSY DOMAIN-CONTAINING PROTEIN"/>
    <property type="match status" value="1"/>
</dbReference>
<protein>
    <submittedName>
        <fullName evidence="2">Uncharacterized iron-regulated membrane protein</fullName>
    </submittedName>
</protein>
<dbReference type="OrthoDB" id="111691at2"/>
<dbReference type="PANTHER" id="PTHR34219">
    <property type="entry name" value="IRON-REGULATED INNER MEMBRANE PROTEIN-RELATED"/>
    <property type="match status" value="1"/>
</dbReference>
<dbReference type="RefSeq" id="WP_093113809.1">
    <property type="nucleotide sequence ID" value="NZ_FNGG01000007.1"/>
</dbReference>
<reference evidence="2 3" key="1">
    <citation type="submission" date="2016-10" db="EMBL/GenBank/DDBJ databases">
        <authorList>
            <person name="de Groot N.N."/>
        </authorList>
    </citation>
    <scope>NUCLEOTIDE SEQUENCE [LARGE SCALE GENOMIC DNA]</scope>
    <source>
        <strain evidence="2 3">DSM 23553</strain>
    </source>
</reference>
<feature type="transmembrane region" description="Helical" evidence="1">
    <location>
        <begin position="131"/>
        <end position="154"/>
    </location>
</feature>
<keyword evidence="1" id="KW-0812">Transmembrane</keyword>
<dbReference type="Proteomes" id="UP000199448">
    <property type="component" value="Unassembled WGS sequence"/>
</dbReference>
<dbReference type="Pfam" id="PF03929">
    <property type="entry name" value="PepSY_TM"/>
    <property type="match status" value="1"/>
</dbReference>
<evidence type="ECO:0000256" key="1">
    <source>
        <dbReference type="SAM" id="Phobius"/>
    </source>
</evidence>
<feature type="transmembrane region" description="Helical" evidence="1">
    <location>
        <begin position="12"/>
        <end position="33"/>
    </location>
</feature>
<dbReference type="AlphaFoldDB" id="A0A1H5P0T9"/>
<feature type="transmembrane region" description="Helical" evidence="1">
    <location>
        <begin position="318"/>
        <end position="338"/>
    </location>
</feature>
<feature type="transmembrane region" description="Helical" evidence="1">
    <location>
        <begin position="175"/>
        <end position="204"/>
    </location>
</feature>
<dbReference type="STRING" id="390640.SAMN04488034_10717"/>
<gene>
    <name evidence="2" type="ORF">SAMN04488034_10717</name>
</gene>
<keyword evidence="3" id="KW-1185">Reference proteome</keyword>
<evidence type="ECO:0000313" key="2">
    <source>
        <dbReference type="EMBL" id="SEF06681.1"/>
    </source>
</evidence>
<dbReference type="EMBL" id="FNUG01000007">
    <property type="protein sequence ID" value="SEF06681.1"/>
    <property type="molecule type" value="Genomic_DNA"/>
</dbReference>
<organism evidence="2 3">
    <name type="scientific">Salinimicrobium catena</name>
    <dbReference type="NCBI Taxonomy" id="390640"/>
    <lineage>
        <taxon>Bacteria</taxon>
        <taxon>Pseudomonadati</taxon>
        <taxon>Bacteroidota</taxon>
        <taxon>Flavobacteriia</taxon>
        <taxon>Flavobacteriales</taxon>
        <taxon>Flavobacteriaceae</taxon>
        <taxon>Salinimicrobium</taxon>
    </lineage>
</organism>
<proteinExistence type="predicted"/>
<keyword evidence="1" id="KW-0472">Membrane</keyword>
<sequence length="365" mass="42142">MKNKTLLKYHSWTGLIAGLFLILMGISGTILVFQHDIEDVLWKDYIQVENFEGLNIDQGFQKIQQEYGQWDIRLMHFEENEALIFNLRKPTERLFVFVHPTSGEIIKEVNELTTFTRWLLKFHYSFQSGPWGRLVVLIVGVLFFISLLTGLIVYRKSIMDTLLFRTRIKKKNKRSFYSSLHRIVGVWALLLNLLLVITGTVLAWTVTQSGFNPPAAAQTPAFIAPIETALEEIKVTKPHFTPTYIRLPLNEQGYVVIYGIYEGDPFYFSEFGNYFLVDHRTGEITGEIKITKADLSTQLSNTLIPLHFGQYGGIWSKLLYALVGLSGPFLSISGFIIWRQGKKRKKKKRLKARKKQEKVPEEIIF</sequence>
<dbReference type="InterPro" id="IPR005625">
    <property type="entry name" value="PepSY-ass_TM"/>
</dbReference>
<keyword evidence="1" id="KW-1133">Transmembrane helix</keyword>
<accession>A0A1H5P0T9</accession>
<name>A0A1H5P0T9_9FLAO</name>